<evidence type="ECO:0000313" key="1">
    <source>
        <dbReference type="EMBL" id="KHJ67974.1"/>
    </source>
</evidence>
<reference evidence="1 2" key="1">
    <citation type="submission" date="2014-11" db="EMBL/GenBank/DDBJ databases">
        <title>Genome sequencing of Pantoea rodasii ND03.</title>
        <authorList>
            <person name="Muhamad Yunos N.Y."/>
            <person name="Chan K.-G."/>
        </authorList>
    </citation>
    <scope>NUCLEOTIDE SEQUENCE [LARGE SCALE GENOMIC DNA]</scope>
    <source>
        <strain evidence="1 2">ND03</strain>
    </source>
</reference>
<comment type="caution">
    <text evidence="1">The sequence shown here is derived from an EMBL/GenBank/DDBJ whole genome shotgun (WGS) entry which is preliminary data.</text>
</comment>
<dbReference type="Proteomes" id="UP000030853">
    <property type="component" value="Unassembled WGS sequence"/>
</dbReference>
<name>A0A0B1R5T0_9GAMM</name>
<accession>A0A0B1R5T0</accession>
<proteinExistence type="predicted"/>
<dbReference type="AlphaFoldDB" id="A0A0B1R5T0"/>
<dbReference type="EMBL" id="JTJJ01000038">
    <property type="protein sequence ID" value="KHJ67974.1"/>
    <property type="molecule type" value="Genomic_DNA"/>
</dbReference>
<sequence length="127" mass="13963">MTFSLRSVLITIALMIVAALVYGQVRYLNGWYAHSAKVNAEYAIKKQKAESKLVPIEQRAAAANADGKVIYRTITRDVVKYVQDPNRTVCRFDDAAVSLRQRAIDAANNIAGFDEPAMQTQSGGKGQ</sequence>
<dbReference type="RefSeq" id="WP_039330955.1">
    <property type="nucleotide sequence ID" value="NZ_JTJJ01000038.1"/>
</dbReference>
<evidence type="ECO:0000313" key="2">
    <source>
        <dbReference type="Proteomes" id="UP000030853"/>
    </source>
</evidence>
<gene>
    <name evidence="1" type="ORF">QU24_11185</name>
</gene>
<organism evidence="1 2">
    <name type="scientific">Pantoea rodasii</name>
    <dbReference type="NCBI Taxonomy" id="1076549"/>
    <lineage>
        <taxon>Bacteria</taxon>
        <taxon>Pseudomonadati</taxon>
        <taxon>Pseudomonadota</taxon>
        <taxon>Gammaproteobacteria</taxon>
        <taxon>Enterobacterales</taxon>
        <taxon>Erwiniaceae</taxon>
        <taxon>Pantoea</taxon>
    </lineage>
</organism>
<protein>
    <submittedName>
        <fullName evidence="1">Lipoprotein</fullName>
    </submittedName>
</protein>
<keyword evidence="1" id="KW-0449">Lipoprotein</keyword>